<proteinExistence type="predicted"/>
<feature type="compositionally biased region" description="Basic and acidic residues" evidence="1">
    <location>
        <begin position="121"/>
        <end position="149"/>
    </location>
</feature>
<keyword evidence="4" id="KW-1185">Reference proteome</keyword>
<evidence type="ECO:0000256" key="1">
    <source>
        <dbReference type="SAM" id="MobiDB-lite"/>
    </source>
</evidence>
<feature type="compositionally biased region" description="Basic and acidic residues" evidence="1">
    <location>
        <begin position="42"/>
        <end position="52"/>
    </location>
</feature>
<accession>A0A176W6T1</accession>
<feature type="compositionally biased region" description="Basic and acidic residues" evidence="1">
    <location>
        <begin position="177"/>
        <end position="186"/>
    </location>
</feature>
<dbReference type="PANTHER" id="PTHR33644">
    <property type="entry name" value="U-BOX DOMAIN-CONTAINING PROTEIN 62-RELATED"/>
    <property type="match status" value="1"/>
</dbReference>
<dbReference type="PANTHER" id="PTHR33644:SF5">
    <property type="entry name" value="U-BOX DOMAIN-CONTAINING PROTEIN 62"/>
    <property type="match status" value="1"/>
</dbReference>
<feature type="compositionally biased region" description="Polar residues" evidence="1">
    <location>
        <begin position="466"/>
        <end position="483"/>
    </location>
</feature>
<evidence type="ECO:0000313" key="3">
    <source>
        <dbReference type="EMBL" id="OAE27836.1"/>
    </source>
</evidence>
<dbReference type="EMBL" id="LVLJ01001819">
    <property type="protein sequence ID" value="OAE27836.1"/>
    <property type="molecule type" value="Genomic_DNA"/>
</dbReference>
<feature type="region of interest" description="Disordered" evidence="1">
    <location>
        <begin position="543"/>
        <end position="562"/>
    </location>
</feature>
<name>A0A176W6T1_MARPO</name>
<dbReference type="Proteomes" id="UP000077202">
    <property type="component" value="Unassembled WGS sequence"/>
</dbReference>
<feature type="compositionally biased region" description="Polar residues" evidence="1">
    <location>
        <begin position="22"/>
        <end position="36"/>
    </location>
</feature>
<evidence type="ECO:0000259" key="2">
    <source>
        <dbReference type="Pfam" id="PF23112"/>
    </source>
</evidence>
<comment type="caution">
    <text evidence="3">The sequence shown here is derived from an EMBL/GenBank/DDBJ whole genome shotgun (WGS) entry which is preliminary data.</text>
</comment>
<feature type="compositionally biased region" description="Basic and acidic residues" evidence="1">
    <location>
        <begin position="66"/>
        <end position="107"/>
    </location>
</feature>
<feature type="domain" description="PUB 62/63 C-terminal" evidence="2">
    <location>
        <begin position="485"/>
        <end position="543"/>
    </location>
</feature>
<feature type="region of interest" description="Disordered" evidence="1">
    <location>
        <begin position="338"/>
        <end position="381"/>
    </location>
</feature>
<feature type="compositionally biased region" description="Acidic residues" evidence="1">
    <location>
        <begin position="157"/>
        <end position="176"/>
    </location>
</feature>
<feature type="compositionally biased region" description="Low complexity" evidence="1">
    <location>
        <begin position="338"/>
        <end position="350"/>
    </location>
</feature>
<dbReference type="InterPro" id="IPR057649">
    <property type="entry name" value="PUB62-63_C"/>
</dbReference>
<organism evidence="3 4">
    <name type="scientific">Marchantia polymorpha subsp. ruderalis</name>
    <dbReference type="NCBI Taxonomy" id="1480154"/>
    <lineage>
        <taxon>Eukaryota</taxon>
        <taxon>Viridiplantae</taxon>
        <taxon>Streptophyta</taxon>
        <taxon>Embryophyta</taxon>
        <taxon>Marchantiophyta</taxon>
        <taxon>Marchantiopsida</taxon>
        <taxon>Marchantiidae</taxon>
        <taxon>Marchantiales</taxon>
        <taxon>Marchantiaceae</taxon>
        <taxon>Marchantia</taxon>
    </lineage>
</organism>
<feature type="region of interest" description="Disordered" evidence="1">
    <location>
        <begin position="1"/>
        <end position="202"/>
    </location>
</feature>
<reference evidence="3" key="1">
    <citation type="submission" date="2016-03" db="EMBL/GenBank/DDBJ databases">
        <title>Mechanisms controlling the formation of the plant cell surface in tip-growing cells are functionally conserved among land plants.</title>
        <authorList>
            <person name="Honkanen S."/>
            <person name="Jones V.A."/>
            <person name="Morieri G."/>
            <person name="Champion C."/>
            <person name="Hetherington A.J."/>
            <person name="Kelly S."/>
            <person name="Saint-Marcoux D."/>
            <person name="Proust H."/>
            <person name="Prescott H."/>
            <person name="Dolan L."/>
        </authorList>
    </citation>
    <scope>NUCLEOTIDE SEQUENCE [LARGE SCALE GENOMIC DNA]</scope>
    <source>
        <tissue evidence="3">Whole gametophyte</tissue>
    </source>
</reference>
<gene>
    <name evidence="3" type="ORF">AXG93_1881s1270</name>
</gene>
<protein>
    <recommendedName>
        <fullName evidence="2">PUB 62/63 C-terminal domain-containing protein</fullName>
    </recommendedName>
</protein>
<dbReference type="Pfam" id="PF23112">
    <property type="entry name" value="PUB62-63_C"/>
    <property type="match status" value="1"/>
</dbReference>
<dbReference type="AlphaFoldDB" id="A0A176W6T1"/>
<sequence length="562" mass="60336">MGSEELDLVGGGPSQIVDIGLSSLSGRSVQSDQYSRNMPGPKRSEPAKKQRPGEGFGDYADAGKYLGRDRPGFLQNAERDYREGGEGFHLEHRVQKESGGENDERKNVFGSNQLGVMGVGRDQDQWGGGDRDGVGGEGDFRDIGLRGEGSEVSQSEGTEEEDEDDGDLEGEGEEGTVGDRSRESVLGDRTISHPQMASLEGRMRQESMMASRGVEGFQRTGSDRDRVMKAPTSSSPPFNMYLQSPGLPFINFQQASPSGAHLATHVEANSAQNGGVGGGGVGSAMSGGYGMREGGISRDSYAKSLAARECAMGSSMHEQQSQGHLHESLQSSEDNYYTSLLNSTGSNNSSAPKGQDIGNDVGGGQKRNARMMESPSSAEPSLRRILSDPFTGQLMDDASIFGCGHSFGNAGLARVMETNVCITCGASVRAASPNYALRAAVQAYKREEENSATKSTKRRRDRPEQDQGTPVEQQPSSDTSRSKGVQFPFSVSDRVLIKGNKRTPERFVGREAVITNQCLNGWYLVRTLDNGESVRLQYRSLQKLGGQPSPNASHYASGPGWL</sequence>
<evidence type="ECO:0000313" key="4">
    <source>
        <dbReference type="Proteomes" id="UP000077202"/>
    </source>
</evidence>
<feature type="region of interest" description="Disordered" evidence="1">
    <location>
        <begin position="445"/>
        <end position="485"/>
    </location>
</feature>